<dbReference type="RefSeq" id="WP_251909090.1">
    <property type="nucleotide sequence ID" value="NZ_JAMRXG010000001.1"/>
</dbReference>
<organism evidence="8 9">
    <name type="scientific">Nocardia pulmonis</name>
    <dbReference type="NCBI Taxonomy" id="2951408"/>
    <lineage>
        <taxon>Bacteria</taxon>
        <taxon>Bacillati</taxon>
        <taxon>Actinomycetota</taxon>
        <taxon>Actinomycetes</taxon>
        <taxon>Mycobacteriales</taxon>
        <taxon>Nocardiaceae</taxon>
        <taxon>Nocardia</taxon>
    </lineage>
</organism>
<dbReference type="CDD" id="cd05233">
    <property type="entry name" value="SDR_c"/>
    <property type="match status" value="1"/>
</dbReference>
<dbReference type="PRINTS" id="PR00080">
    <property type="entry name" value="SDRFAMILY"/>
</dbReference>
<evidence type="ECO:0000313" key="8">
    <source>
        <dbReference type="EMBL" id="MCM6772221.1"/>
    </source>
</evidence>
<evidence type="ECO:0000256" key="1">
    <source>
        <dbReference type="ARBA" id="ARBA00004191"/>
    </source>
</evidence>
<evidence type="ECO:0000256" key="6">
    <source>
        <dbReference type="ARBA" id="ARBA00047400"/>
    </source>
</evidence>
<dbReference type="GO" id="GO:0004316">
    <property type="term" value="F:3-oxoacyl-[acyl-carrier-protein] reductase (NADPH) activity"/>
    <property type="evidence" value="ECO:0007669"/>
    <property type="project" value="UniProtKB-EC"/>
</dbReference>
<dbReference type="PROSITE" id="PS00061">
    <property type="entry name" value="ADH_SHORT"/>
    <property type="match status" value="1"/>
</dbReference>
<dbReference type="FunFam" id="3.40.50.720:FF:000084">
    <property type="entry name" value="Short-chain dehydrogenase reductase"/>
    <property type="match status" value="1"/>
</dbReference>
<evidence type="ECO:0000256" key="5">
    <source>
        <dbReference type="ARBA" id="ARBA00040781"/>
    </source>
</evidence>
<dbReference type="SMART" id="SM00822">
    <property type="entry name" value="PKS_KR"/>
    <property type="match status" value="1"/>
</dbReference>
<dbReference type="Gene3D" id="3.40.50.720">
    <property type="entry name" value="NAD(P)-binding Rossmann-like Domain"/>
    <property type="match status" value="1"/>
</dbReference>
<proteinExistence type="inferred from homology"/>
<evidence type="ECO:0000313" key="9">
    <source>
        <dbReference type="Proteomes" id="UP001139157"/>
    </source>
</evidence>
<evidence type="ECO:0000256" key="4">
    <source>
        <dbReference type="ARBA" id="ARBA00023002"/>
    </source>
</evidence>
<dbReference type="PANTHER" id="PTHR42879:SF2">
    <property type="entry name" value="3-OXOACYL-[ACYL-CARRIER-PROTEIN] REDUCTASE FABG"/>
    <property type="match status" value="1"/>
</dbReference>
<protein>
    <recommendedName>
        <fullName evidence="5">3-oxoacyl-[acyl-carrier-protein] reductase MabA</fullName>
    </recommendedName>
</protein>
<dbReference type="AlphaFoldDB" id="A0A9X2E261"/>
<comment type="subcellular location">
    <subcellularLocation>
        <location evidence="1">Secreted</location>
        <location evidence="1">Cell wall</location>
    </subcellularLocation>
</comment>
<dbReference type="InterPro" id="IPR020904">
    <property type="entry name" value="Sc_DH/Rdtase_CS"/>
</dbReference>
<dbReference type="InterPro" id="IPR050259">
    <property type="entry name" value="SDR"/>
</dbReference>
<comment type="catalytic activity">
    <reaction evidence="6">
        <text>a (3R)-hydroxyacyl-[ACP] + NADP(+) = a 3-oxoacyl-[ACP] + NADPH + H(+)</text>
        <dbReference type="Rhea" id="RHEA:17397"/>
        <dbReference type="Rhea" id="RHEA-COMP:9916"/>
        <dbReference type="Rhea" id="RHEA-COMP:9945"/>
        <dbReference type="ChEBI" id="CHEBI:15378"/>
        <dbReference type="ChEBI" id="CHEBI:57783"/>
        <dbReference type="ChEBI" id="CHEBI:58349"/>
        <dbReference type="ChEBI" id="CHEBI:78776"/>
        <dbReference type="ChEBI" id="CHEBI:78827"/>
        <dbReference type="EC" id="1.1.1.100"/>
    </reaction>
    <physiologicalReaction direction="right-to-left" evidence="6">
        <dbReference type="Rhea" id="RHEA:17399"/>
    </physiologicalReaction>
</comment>
<feature type="domain" description="Ketoreductase" evidence="7">
    <location>
        <begin position="6"/>
        <end position="192"/>
    </location>
</feature>
<dbReference type="Proteomes" id="UP001139157">
    <property type="component" value="Unassembled WGS sequence"/>
</dbReference>
<dbReference type="InterPro" id="IPR036291">
    <property type="entry name" value="NAD(P)-bd_dom_sf"/>
</dbReference>
<dbReference type="GO" id="GO:0032787">
    <property type="term" value="P:monocarboxylic acid metabolic process"/>
    <property type="evidence" value="ECO:0007669"/>
    <property type="project" value="UniProtKB-ARBA"/>
</dbReference>
<dbReference type="EMBL" id="JAMRXG010000001">
    <property type="protein sequence ID" value="MCM6772221.1"/>
    <property type="molecule type" value="Genomic_DNA"/>
</dbReference>
<gene>
    <name evidence="8" type="ORF">NDR86_01880</name>
</gene>
<evidence type="ECO:0000256" key="2">
    <source>
        <dbReference type="ARBA" id="ARBA00006484"/>
    </source>
</evidence>
<accession>A0A9X2E261</accession>
<dbReference type="InterPro" id="IPR002347">
    <property type="entry name" value="SDR_fam"/>
</dbReference>
<dbReference type="InterPro" id="IPR057326">
    <property type="entry name" value="KR_dom"/>
</dbReference>
<dbReference type="PRINTS" id="PR00081">
    <property type="entry name" value="GDHRDH"/>
</dbReference>
<keyword evidence="3" id="KW-0134">Cell wall</keyword>
<keyword evidence="4" id="KW-0560">Oxidoreductase</keyword>
<comment type="caution">
    <text evidence="8">The sequence shown here is derived from an EMBL/GenBank/DDBJ whole genome shotgun (WGS) entry which is preliminary data.</text>
</comment>
<keyword evidence="9" id="KW-1185">Reference proteome</keyword>
<dbReference type="SUPFAM" id="SSF51735">
    <property type="entry name" value="NAD(P)-binding Rossmann-fold domains"/>
    <property type="match status" value="1"/>
</dbReference>
<comment type="similarity">
    <text evidence="2">Belongs to the short-chain dehydrogenases/reductases (SDR) family.</text>
</comment>
<evidence type="ECO:0000259" key="7">
    <source>
        <dbReference type="SMART" id="SM00822"/>
    </source>
</evidence>
<name>A0A9X2E261_9NOCA</name>
<evidence type="ECO:0000256" key="3">
    <source>
        <dbReference type="ARBA" id="ARBA00022512"/>
    </source>
</evidence>
<dbReference type="PANTHER" id="PTHR42879">
    <property type="entry name" value="3-OXOACYL-(ACYL-CARRIER-PROTEIN) REDUCTASE"/>
    <property type="match status" value="1"/>
</dbReference>
<dbReference type="Pfam" id="PF13561">
    <property type="entry name" value="adh_short_C2"/>
    <property type="match status" value="1"/>
</dbReference>
<keyword evidence="3" id="KW-0964">Secreted</keyword>
<reference evidence="8" key="1">
    <citation type="submission" date="2022-06" db="EMBL/GenBank/DDBJ databases">
        <title>Novel species in genus nocardia.</title>
        <authorList>
            <person name="Li F."/>
        </authorList>
    </citation>
    <scope>NUCLEOTIDE SEQUENCE</scope>
    <source>
        <strain evidence="8">CDC141</strain>
    </source>
</reference>
<sequence length="255" mass="26715">MSLAGRVALVTGAGRGIGRAIALALAADGADVAINYRADDGAARETVAAVEAVGRRAIAVRASVDSVEEDERMVERVLGELGPVDILVNNAGIASRGRFVADTDPAELLRVLATHALGAHHVTRLILPAMRTRPRGDIVMISSTAVAQHAAGSAPYAMAKSALEALALTLAKEERRHGIRVNIVAPGLVDTEMGRRLVRAVAGIDDIHQLDAAAPFGRVCRPEDVANTVRFLVSNRAEYLTGQKIHVDGGGTDFA</sequence>